<protein>
    <submittedName>
        <fullName evidence="1">Uncharacterized protein</fullName>
    </submittedName>
</protein>
<evidence type="ECO:0000313" key="1">
    <source>
        <dbReference type="EMBL" id="TYS50099.1"/>
    </source>
</evidence>
<accession>A0A5D4RH08</accession>
<name>A0A5D4RH08_9BACI</name>
<dbReference type="Proteomes" id="UP000322139">
    <property type="component" value="Unassembled WGS sequence"/>
</dbReference>
<proteinExistence type="predicted"/>
<comment type="caution">
    <text evidence="1">The sequence shown here is derived from an EMBL/GenBank/DDBJ whole genome shotgun (WGS) entry which is preliminary data.</text>
</comment>
<dbReference type="EMBL" id="VTER01000003">
    <property type="protein sequence ID" value="TYS50099.1"/>
    <property type="molecule type" value="Genomic_DNA"/>
</dbReference>
<reference evidence="1 2" key="1">
    <citation type="submission" date="2019-08" db="EMBL/GenBank/DDBJ databases">
        <title>Bacillus genomes from the desert of Cuatro Cienegas, Coahuila.</title>
        <authorList>
            <person name="Olmedo-Alvarez G."/>
        </authorList>
    </citation>
    <scope>NUCLEOTIDE SEQUENCE [LARGE SCALE GENOMIC DNA]</scope>
    <source>
        <strain evidence="1 2">CH446_14T</strain>
    </source>
</reference>
<sequence>MSAFYFAEEGVAFSVKRRKDTPAVESLGIRRCNKLEIKRDPETEVFINSMENSNIYFFMRDEFDRTTNYGESYNPEVHDLLVVKSAAEKFSISELKADKIYIDFESAITEFHSKRPGK</sequence>
<evidence type="ECO:0000313" key="2">
    <source>
        <dbReference type="Proteomes" id="UP000322139"/>
    </source>
</evidence>
<organism evidence="1 2">
    <name type="scientific">Bacillus infantis</name>
    <dbReference type="NCBI Taxonomy" id="324767"/>
    <lineage>
        <taxon>Bacteria</taxon>
        <taxon>Bacillati</taxon>
        <taxon>Bacillota</taxon>
        <taxon>Bacilli</taxon>
        <taxon>Bacillales</taxon>
        <taxon>Bacillaceae</taxon>
        <taxon>Bacillus</taxon>
    </lineage>
</organism>
<dbReference type="RefSeq" id="WP_148973928.1">
    <property type="nucleotide sequence ID" value="NZ_VTER01000003.1"/>
</dbReference>
<gene>
    <name evidence="1" type="ORF">FZD51_05980</name>
</gene>
<dbReference type="AlphaFoldDB" id="A0A5D4RH08"/>